<name>A0A7S3Q6Q7_9STRA</name>
<accession>A0A7S3Q6Q7</accession>
<gene>
    <name evidence="1" type="ORF">CDEB00056_LOCUS12153</name>
</gene>
<dbReference type="EMBL" id="HBIO01015761">
    <property type="protein sequence ID" value="CAE0467301.1"/>
    <property type="molecule type" value="Transcribed_RNA"/>
</dbReference>
<sequence>MDICQKEYMERNLPESEKEHIGNTELVIATLLEYNPVSFQALFLSIAITPYIGPVEGEPAIHKDSLDRCCITPSLKGWTITPPQTHKDYIRVMLGYYCLLRFITDHTKETALGEVFLEVIRNMICFPNFSSGVSIL</sequence>
<reference evidence="1" key="1">
    <citation type="submission" date="2021-01" db="EMBL/GenBank/DDBJ databases">
        <authorList>
            <person name="Corre E."/>
            <person name="Pelletier E."/>
            <person name="Niang G."/>
            <person name="Scheremetjew M."/>
            <person name="Finn R."/>
            <person name="Kale V."/>
            <person name="Holt S."/>
            <person name="Cochrane G."/>
            <person name="Meng A."/>
            <person name="Brown T."/>
            <person name="Cohen L."/>
        </authorList>
    </citation>
    <scope>NUCLEOTIDE SEQUENCE</scope>
    <source>
        <strain evidence="1">MM31A-1</strain>
    </source>
</reference>
<dbReference type="AlphaFoldDB" id="A0A7S3Q6Q7"/>
<protein>
    <submittedName>
        <fullName evidence="1">Uncharacterized protein</fullName>
    </submittedName>
</protein>
<evidence type="ECO:0000313" key="1">
    <source>
        <dbReference type="EMBL" id="CAE0467301.1"/>
    </source>
</evidence>
<organism evidence="1">
    <name type="scientific">Chaetoceros debilis</name>
    <dbReference type="NCBI Taxonomy" id="122233"/>
    <lineage>
        <taxon>Eukaryota</taxon>
        <taxon>Sar</taxon>
        <taxon>Stramenopiles</taxon>
        <taxon>Ochrophyta</taxon>
        <taxon>Bacillariophyta</taxon>
        <taxon>Coscinodiscophyceae</taxon>
        <taxon>Chaetocerotophycidae</taxon>
        <taxon>Chaetocerotales</taxon>
        <taxon>Chaetocerotaceae</taxon>
        <taxon>Chaetoceros</taxon>
    </lineage>
</organism>
<proteinExistence type="predicted"/>